<evidence type="ECO:0000313" key="3">
    <source>
        <dbReference type="Proteomes" id="UP001589774"/>
    </source>
</evidence>
<dbReference type="GO" id="GO:0016740">
    <property type="term" value="F:transferase activity"/>
    <property type="evidence" value="ECO:0007669"/>
    <property type="project" value="UniProtKB-KW"/>
</dbReference>
<protein>
    <submittedName>
        <fullName evidence="2">Polysaccharide pyruvyl transferase family protein</fullName>
    </submittedName>
</protein>
<evidence type="ECO:0000313" key="2">
    <source>
        <dbReference type="EMBL" id="MFC0318034.1"/>
    </source>
</evidence>
<evidence type="ECO:0000259" key="1">
    <source>
        <dbReference type="Pfam" id="PF04230"/>
    </source>
</evidence>
<dbReference type="PANTHER" id="PTHR36836:SF1">
    <property type="entry name" value="COLANIC ACID BIOSYNTHESIS PROTEIN WCAK"/>
    <property type="match status" value="1"/>
</dbReference>
<dbReference type="Pfam" id="PF04230">
    <property type="entry name" value="PS_pyruv_trans"/>
    <property type="match status" value="1"/>
</dbReference>
<dbReference type="InterPro" id="IPR007345">
    <property type="entry name" value="Polysacch_pyruvyl_Trfase"/>
</dbReference>
<organism evidence="2 3">
    <name type="scientific">Olivibacter oleidegradans</name>
    <dbReference type="NCBI Taxonomy" id="760123"/>
    <lineage>
        <taxon>Bacteria</taxon>
        <taxon>Pseudomonadati</taxon>
        <taxon>Bacteroidota</taxon>
        <taxon>Sphingobacteriia</taxon>
        <taxon>Sphingobacteriales</taxon>
        <taxon>Sphingobacteriaceae</taxon>
        <taxon>Olivibacter</taxon>
    </lineage>
</organism>
<dbReference type="RefSeq" id="WP_130856132.1">
    <property type="nucleotide sequence ID" value="NZ_JBHLWO010000001.1"/>
</dbReference>
<dbReference type="PANTHER" id="PTHR36836">
    <property type="entry name" value="COLANIC ACID BIOSYNTHESIS PROTEIN WCAK"/>
    <property type="match status" value="1"/>
</dbReference>
<proteinExistence type="predicted"/>
<sequence>MIIELRGVEFHNKGAELMLHAIMDVVKKQIPDVVFVMEKRPSATIKQQRSLGIYTKLNVKKYGIDSAKWGRFMPKFLMRSLGFVHEKDIQAVLDGSGFAFGDFWGEKKAGERLANHIEKWKRQGKKVIMLPQAFGAFENPALQQKMRIILDQADLVFARDQYSLAYLNGLQVSTDRIHLRPDFTNLIKGKVPDYFNPKETEVAIIPNNKLLESNIFTHRGQYLERLHDLVVLIERHGKIPFFLIHEGKKDLQLAEDVNTQFSKTVKIIKEDDPLKVKGIIGACKGVVTSRFHGLVSALSQAVPCLCIGWSHKYQALMEDYNFKEGGIGKEDMDLESLEAKISLILDEKSAAICKQTLADAGAKQKELSKQMWEQVFYVLRN</sequence>
<feature type="domain" description="Polysaccharide pyruvyl transferase" evidence="1">
    <location>
        <begin position="12"/>
        <end position="311"/>
    </location>
</feature>
<keyword evidence="3" id="KW-1185">Reference proteome</keyword>
<name>A0ABV6HGN5_9SPHI</name>
<comment type="caution">
    <text evidence="2">The sequence shown here is derived from an EMBL/GenBank/DDBJ whole genome shotgun (WGS) entry which is preliminary data.</text>
</comment>
<dbReference type="EMBL" id="JBHLWO010000001">
    <property type="protein sequence ID" value="MFC0318034.1"/>
    <property type="molecule type" value="Genomic_DNA"/>
</dbReference>
<gene>
    <name evidence="2" type="ORF">ACFFI0_06925</name>
</gene>
<accession>A0ABV6HGN5</accession>
<dbReference type="Proteomes" id="UP001589774">
    <property type="component" value="Unassembled WGS sequence"/>
</dbReference>
<keyword evidence="2" id="KW-0808">Transferase</keyword>
<reference evidence="2 3" key="1">
    <citation type="submission" date="2024-09" db="EMBL/GenBank/DDBJ databases">
        <authorList>
            <person name="Sun Q."/>
            <person name="Mori K."/>
        </authorList>
    </citation>
    <scope>NUCLEOTIDE SEQUENCE [LARGE SCALE GENOMIC DNA]</scope>
    <source>
        <strain evidence="2 3">CCM 7765</strain>
    </source>
</reference>